<dbReference type="EMBL" id="CP093351">
    <property type="protein sequence ID" value="WOH16009.1"/>
    <property type="molecule type" value="Genomic_DNA"/>
</dbReference>
<dbReference type="PANTHER" id="PTHR27003:SF467">
    <property type="entry name" value="PROTEIN KINASE DOMAIN-CONTAINING PROTEIN"/>
    <property type="match status" value="1"/>
</dbReference>
<dbReference type="Pfam" id="PF07714">
    <property type="entry name" value="PK_Tyr_Ser-Thr"/>
    <property type="match status" value="2"/>
</dbReference>
<evidence type="ECO:0000256" key="7">
    <source>
        <dbReference type="ARBA" id="ARBA00047899"/>
    </source>
</evidence>
<dbReference type="EC" id="2.7.11.1" evidence="1"/>
<evidence type="ECO:0000256" key="6">
    <source>
        <dbReference type="ARBA" id="ARBA00022840"/>
    </source>
</evidence>
<keyword evidence="5" id="KW-0418">Kinase</keyword>
<accession>A0AAF1BDS3</accession>
<dbReference type="GO" id="GO:0009506">
    <property type="term" value="C:plasmodesma"/>
    <property type="evidence" value="ECO:0007669"/>
    <property type="project" value="TreeGrafter"/>
</dbReference>
<keyword evidence="10" id="KW-1133">Transmembrane helix</keyword>
<dbReference type="FunFam" id="1.10.510.10:FF:001023">
    <property type="entry name" value="Os07g0541700 protein"/>
    <property type="match status" value="1"/>
</dbReference>
<evidence type="ECO:0000256" key="9">
    <source>
        <dbReference type="PROSITE-ProRule" id="PRU10141"/>
    </source>
</evidence>
<dbReference type="GO" id="GO:0004674">
    <property type="term" value="F:protein serine/threonine kinase activity"/>
    <property type="evidence" value="ECO:0007669"/>
    <property type="project" value="UniProtKB-KW"/>
</dbReference>
<dbReference type="SUPFAM" id="SSF56112">
    <property type="entry name" value="Protein kinase-like (PK-like)"/>
    <property type="match status" value="2"/>
</dbReference>
<comment type="catalytic activity">
    <reaction evidence="7">
        <text>L-threonyl-[protein] + ATP = O-phospho-L-threonyl-[protein] + ADP + H(+)</text>
        <dbReference type="Rhea" id="RHEA:46608"/>
        <dbReference type="Rhea" id="RHEA-COMP:11060"/>
        <dbReference type="Rhea" id="RHEA-COMP:11605"/>
        <dbReference type="ChEBI" id="CHEBI:15378"/>
        <dbReference type="ChEBI" id="CHEBI:30013"/>
        <dbReference type="ChEBI" id="CHEBI:30616"/>
        <dbReference type="ChEBI" id="CHEBI:61977"/>
        <dbReference type="ChEBI" id="CHEBI:456216"/>
        <dbReference type="EC" id="2.7.11.1"/>
    </reaction>
</comment>
<dbReference type="PROSITE" id="PS00108">
    <property type="entry name" value="PROTEIN_KINASE_ST"/>
    <property type="match status" value="1"/>
</dbReference>
<evidence type="ECO:0000256" key="8">
    <source>
        <dbReference type="ARBA" id="ARBA00048679"/>
    </source>
</evidence>
<dbReference type="Proteomes" id="UP000077755">
    <property type="component" value="Chromosome 9"/>
</dbReference>
<feature type="binding site" evidence="9">
    <location>
        <position position="101"/>
    </location>
    <ligand>
        <name>ATP</name>
        <dbReference type="ChEBI" id="CHEBI:30616"/>
    </ligand>
</feature>
<dbReference type="GO" id="GO:0005524">
    <property type="term" value="F:ATP binding"/>
    <property type="evidence" value="ECO:0007669"/>
    <property type="project" value="UniProtKB-UniRule"/>
</dbReference>
<keyword evidence="10" id="KW-0812">Transmembrane</keyword>
<dbReference type="InterPro" id="IPR017441">
    <property type="entry name" value="Protein_kinase_ATP_BS"/>
</dbReference>
<gene>
    <name evidence="12" type="ORF">DCAR_0935558</name>
</gene>
<evidence type="ECO:0000256" key="4">
    <source>
        <dbReference type="ARBA" id="ARBA00022741"/>
    </source>
</evidence>
<protein>
    <recommendedName>
        <fullName evidence="1">non-specific serine/threonine protein kinase</fullName>
        <ecNumber evidence="1">2.7.11.1</ecNumber>
    </recommendedName>
</protein>
<keyword evidence="2" id="KW-0723">Serine/threonine-protein kinase</keyword>
<sequence length="681" mass="76967">MTQNWEFLFGYTNTVVNGVIILVIILNVVVHKFRQLQEAEVTKQKNELLSLSTRELCYRFSLDQMQRATSNFHDELVIGKGGFGNVYKGTFEVGPTVVAIKRLHSLSTQGPLEFRTEIEMLSKLRHSHLVTLIGYCDDGYEMILVYEFMPGGTLADHLYKRVREGDKSVPTLSWVQRLKVCIGAARGLDYLHTGTGLQHRIIHRDVKTTNILLDENLAAKISDFGLSKISPANQADTFVSTLVLCGRPAVDKTVEAEQMGLAGWAQHCYREGLLGNIIDPTIKSEVLPDCLEAFVRIANQCLHIGQKYRPNMAEVVVGLESALALQEKNTDCSLPEIFTSDNNQDDTDFSALEMESADSEKEMVVVSESSHQETQSSTRTTFTKRFGVFLALAARALSVNTDAKTSENITRNLKEFNLTDLERATNNFEEVLGRGPSGRVFIGWVDENTYAPTTPYTGLPIAVRRFIPDQQGHIEWQMEVDLSRECSHPNLVKLLGYCSEGEERLVVYEYMQNRDLDTHIFKPLRWEVRLKILIGVARCLEFLHTAEQIFICRDLKTSHILLDEKFDAKLSPHGLARLTESNRDTDVTTHSAATLCYAAPEYVISGVVSLETDVYAFGVVLLELMTGIRANEMLHFTDSITYHDDKQKRFVFYATSLDTYLDPWLEDRDEGSINKIEYALR</sequence>
<dbReference type="SMART" id="SM00220">
    <property type="entry name" value="S_TKc"/>
    <property type="match status" value="2"/>
</dbReference>
<keyword evidence="13" id="KW-1185">Reference proteome</keyword>
<dbReference type="GO" id="GO:0005886">
    <property type="term" value="C:plasma membrane"/>
    <property type="evidence" value="ECO:0007669"/>
    <property type="project" value="TreeGrafter"/>
</dbReference>
<evidence type="ECO:0000256" key="2">
    <source>
        <dbReference type="ARBA" id="ARBA00022527"/>
    </source>
</evidence>
<evidence type="ECO:0000256" key="3">
    <source>
        <dbReference type="ARBA" id="ARBA00022679"/>
    </source>
</evidence>
<feature type="domain" description="Protein kinase" evidence="11">
    <location>
        <begin position="426"/>
        <end position="681"/>
    </location>
</feature>
<dbReference type="PANTHER" id="PTHR27003">
    <property type="entry name" value="OS07G0166700 PROTEIN"/>
    <property type="match status" value="1"/>
</dbReference>
<evidence type="ECO:0000256" key="5">
    <source>
        <dbReference type="ARBA" id="ARBA00022777"/>
    </source>
</evidence>
<evidence type="ECO:0000256" key="10">
    <source>
        <dbReference type="SAM" id="Phobius"/>
    </source>
</evidence>
<keyword evidence="10" id="KW-0472">Membrane</keyword>
<feature type="domain" description="Protein kinase" evidence="11">
    <location>
        <begin position="72"/>
        <end position="323"/>
    </location>
</feature>
<dbReference type="FunFam" id="3.30.200.20:FF:000039">
    <property type="entry name" value="receptor-like protein kinase FERONIA"/>
    <property type="match status" value="1"/>
</dbReference>
<evidence type="ECO:0000259" key="11">
    <source>
        <dbReference type="PROSITE" id="PS50011"/>
    </source>
</evidence>
<keyword evidence="6 9" id="KW-0067">ATP-binding</keyword>
<dbReference type="Gene3D" id="3.30.200.20">
    <property type="entry name" value="Phosphorylase Kinase, domain 1"/>
    <property type="match status" value="2"/>
</dbReference>
<dbReference type="PROSITE" id="PS50011">
    <property type="entry name" value="PROTEIN_KINASE_DOM"/>
    <property type="match status" value="2"/>
</dbReference>
<organism evidence="12 13">
    <name type="scientific">Daucus carota subsp. sativus</name>
    <name type="common">Carrot</name>
    <dbReference type="NCBI Taxonomy" id="79200"/>
    <lineage>
        <taxon>Eukaryota</taxon>
        <taxon>Viridiplantae</taxon>
        <taxon>Streptophyta</taxon>
        <taxon>Embryophyta</taxon>
        <taxon>Tracheophyta</taxon>
        <taxon>Spermatophyta</taxon>
        <taxon>Magnoliopsida</taxon>
        <taxon>eudicotyledons</taxon>
        <taxon>Gunneridae</taxon>
        <taxon>Pentapetalae</taxon>
        <taxon>asterids</taxon>
        <taxon>campanulids</taxon>
        <taxon>Apiales</taxon>
        <taxon>Apiaceae</taxon>
        <taxon>Apioideae</taxon>
        <taxon>Scandiceae</taxon>
        <taxon>Daucinae</taxon>
        <taxon>Daucus</taxon>
        <taxon>Daucus sect. Daucus</taxon>
    </lineage>
</organism>
<keyword evidence="3" id="KW-0808">Transferase</keyword>
<evidence type="ECO:0000313" key="13">
    <source>
        <dbReference type="Proteomes" id="UP000077755"/>
    </source>
</evidence>
<reference evidence="12" key="2">
    <citation type="submission" date="2022-03" db="EMBL/GenBank/DDBJ databases">
        <title>Draft title - Genomic analysis of global carrot germplasm unveils the trajectory of domestication and the origin of high carotenoid orange carrot.</title>
        <authorList>
            <person name="Iorizzo M."/>
            <person name="Ellison S."/>
            <person name="Senalik D."/>
            <person name="Macko-Podgorni A."/>
            <person name="Grzebelus D."/>
            <person name="Bostan H."/>
            <person name="Rolling W."/>
            <person name="Curaba J."/>
            <person name="Simon P."/>
        </authorList>
    </citation>
    <scope>NUCLEOTIDE SEQUENCE</scope>
    <source>
        <tissue evidence="12">Leaf</tissue>
    </source>
</reference>
<dbReference type="InterPro" id="IPR000719">
    <property type="entry name" value="Prot_kinase_dom"/>
</dbReference>
<dbReference type="InterPro" id="IPR011009">
    <property type="entry name" value="Kinase-like_dom_sf"/>
</dbReference>
<proteinExistence type="predicted"/>
<evidence type="ECO:0000256" key="1">
    <source>
        <dbReference type="ARBA" id="ARBA00012513"/>
    </source>
</evidence>
<evidence type="ECO:0000313" key="12">
    <source>
        <dbReference type="EMBL" id="WOH16009.1"/>
    </source>
</evidence>
<dbReference type="AlphaFoldDB" id="A0AAF1BDS3"/>
<dbReference type="InterPro" id="IPR001245">
    <property type="entry name" value="Ser-Thr/Tyr_kinase_cat_dom"/>
</dbReference>
<name>A0AAF1BDS3_DAUCS</name>
<dbReference type="Gene3D" id="1.10.510.10">
    <property type="entry name" value="Transferase(Phosphotransferase) domain 1"/>
    <property type="match status" value="3"/>
</dbReference>
<comment type="catalytic activity">
    <reaction evidence="8">
        <text>L-seryl-[protein] + ATP = O-phospho-L-seryl-[protein] + ADP + H(+)</text>
        <dbReference type="Rhea" id="RHEA:17989"/>
        <dbReference type="Rhea" id="RHEA-COMP:9863"/>
        <dbReference type="Rhea" id="RHEA-COMP:11604"/>
        <dbReference type="ChEBI" id="CHEBI:15378"/>
        <dbReference type="ChEBI" id="CHEBI:29999"/>
        <dbReference type="ChEBI" id="CHEBI:30616"/>
        <dbReference type="ChEBI" id="CHEBI:83421"/>
        <dbReference type="ChEBI" id="CHEBI:456216"/>
        <dbReference type="EC" id="2.7.11.1"/>
    </reaction>
</comment>
<dbReference type="GO" id="GO:0004714">
    <property type="term" value="F:transmembrane receptor protein tyrosine kinase activity"/>
    <property type="evidence" value="ECO:0007669"/>
    <property type="project" value="InterPro"/>
</dbReference>
<keyword evidence="4 9" id="KW-0547">Nucleotide-binding</keyword>
<feature type="transmembrane region" description="Helical" evidence="10">
    <location>
        <begin position="7"/>
        <end position="30"/>
    </location>
</feature>
<dbReference type="InterPro" id="IPR045272">
    <property type="entry name" value="ANXUR1/2-like"/>
</dbReference>
<dbReference type="PROSITE" id="PS00107">
    <property type="entry name" value="PROTEIN_KINASE_ATP"/>
    <property type="match status" value="1"/>
</dbReference>
<dbReference type="InterPro" id="IPR008271">
    <property type="entry name" value="Ser/Thr_kinase_AS"/>
</dbReference>
<reference evidence="12" key="1">
    <citation type="journal article" date="2016" name="Nat. Genet.">
        <title>A high-quality carrot genome assembly provides new insights into carotenoid accumulation and asterid genome evolution.</title>
        <authorList>
            <person name="Iorizzo M."/>
            <person name="Ellison S."/>
            <person name="Senalik D."/>
            <person name="Zeng P."/>
            <person name="Satapoomin P."/>
            <person name="Huang J."/>
            <person name="Bowman M."/>
            <person name="Iovene M."/>
            <person name="Sanseverino W."/>
            <person name="Cavagnaro P."/>
            <person name="Yildiz M."/>
            <person name="Macko-Podgorni A."/>
            <person name="Moranska E."/>
            <person name="Grzebelus E."/>
            <person name="Grzebelus D."/>
            <person name="Ashrafi H."/>
            <person name="Zheng Z."/>
            <person name="Cheng S."/>
            <person name="Spooner D."/>
            <person name="Van Deynze A."/>
            <person name="Simon P."/>
        </authorList>
    </citation>
    <scope>NUCLEOTIDE SEQUENCE</scope>
    <source>
        <tissue evidence="12">Leaf</tissue>
    </source>
</reference>